<dbReference type="Proteomes" id="UP000010798">
    <property type="component" value="Chromosome"/>
</dbReference>
<dbReference type="InterPro" id="IPR050855">
    <property type="entry name" value="NDM-1-like"/>
</dbReference>
<evidence type="ECO:0000259" key="1">
    <source>
        <dbReference type="SMART" id="SM00849"/>
    </source>
</evidence>
<dbReference type="InterPro" id="IPR036866">
    <property type="entry name" value="RibonucZ/Hydroxyglut_hydro"/>
</dbReference>
<dbReference type="STRING" id="886293.Sinac_7551"/>
<proteinExistence type="predicted"/>
<dbReference type="Pfam" id="PF00753">
    <property type="entry name" value="Lactamase_B"/>
    <property type="match status" value="1"/>
</dbReference>
<reference evidence="2 3" key="1">
    <citation type="submission" date="2012-02" db="EMBL/GenBank/DDBJ databases">
        <title>Complete sequence of chromosome of Singulisphaera acidiphila DSM 18658.</title>
        <authorList>
            <consortium name="US DOE Joint Genome Institute (JGI-PGF)"/>
            <person name="Lucas S."/>
            <person name="Copeland A."/>
            <person name="Lapidus A."/>
            <person name="Glavina del Rio T."/>
            <person name="Dalin E."/>
            <person name="Tice H."/>
            <person name="Bruce D."/>
            <person name="Goodwin L."/>
            <person name="Pitluck S."/>
            <person name="Peters L."/>
            <person name="Ovchinnikova G."/>
            <person name="Chertkov O."/>
            <person name="Kyrpides N."/>
            <person name="Mavromatis K."/>
            <person name="Ivanova N."/>
            <person name="Brettin T."/>
            <person name="Detter J.C."/>
            <person name="Han C."/>
            <person name="Larimer F."/>
            <person name="Land M."/>
            <person name="Hauser L."/>
            <person name="Markowitz V."/>
            <person name="Cheng J.-F."/>
            <person name="Hugenholtz P."/>
            <person name="Woyke T."/>
            <person name="Wu D."/>
            <person name="Tindall B."/>
            <person name="Pomrenke H."/>
            <person name="Brambilla E."/>
            <person name="Klenk H.-P."/>
            <person name="Eisen J.A."/>
        </authorList>
    </citation>
    <scope>NUCLEOTIDE SEQUENCE [LARGE SCALE GENOMIC DNA]</scope>
    <source>
        <strain evidence="3">ATCC BAA-1392 / DSM 18658 / VKM B-2454 / MOB10</strain>
    </source>
</reference>
<dbReference type="PANTHER" id="PTHR42951">
    <property type="entry name" value="METALLO-BETA-LACTAMASE DOMAIN-CONTAINING"/>
    <property type="match status" value="1"/>
</dbReference>
<organism evidence="2 3">
    <name type="scientific">Singulisphaera acidiphila (strain ATCC BAA-1392 / DSM 18658 / VKM B-2454 / MOB10)</name>
    <dbReference type="NCBI Taxonomy" id="886293"/>
    <lineage>
        <taxon>Bacteria</taxon>
        <taxon>Pseudomonadati</taxon>
        <taxon>Planctomycetota</taxon>
        <taxon>Planctomycetia</taxon>
        <taxon>Isosphaerales</taxon>
        <taxon>Isosphaeraceae</taxon>
        <taxon>Singulisphaera</taxon>
    </lineage>
</organism>
<dbReference type="AlphaFoldDB" id="L0DQA5"/>
<protein>
    <submittedName>
        <fullName evidence="2">Zn-dependent hydrolase, glyoxylase</fullName>
    </submittedName>
</protein>
<feature type="domain" description="Metallo-beta-lactamase" evidence="1">
    <location>
        <begin position="17"/>
        <end position="214"/>
    </location>
</feature>
<dbReference type="GO" id="GO:0016787">
    <property type="term" value="F:hydrolase activity"/>
    <property type="evidence" value="ECO:0007669"/>
    <property type="project" value="UniProtKB-KW"/>
</dbReference>
<gene>
    <name evidence="2" type="ordered locus">Sinac_7551</name>
</gene>
<keyword evidence="3" id="KW-1185">Reference proteome</keyword>
<evidence type="ECO:0000313" key="3">
    <source>
        <dbReference type="Proteomes" id="UP000010798"/>
    </source>
</evidence>
<dbReference type="InterPro" id="IPR001279">
    <property type="entry name" value="Metallo-B-lactamas"/>
</dbReference>
<dbReference type="SUPFAM" id="SSF56281">
    <property type="entry name" value="Metallo-hydrolase/oxidoreductase"/>
    <property type="match status" value="1"/>
</dbReference>
<dbReference type="Gene3D" id="3.60.15.10">
    <property type="entry name" value="Ribonuclease Z/Hydroxyacylglutathione hydrolase-like"/>
    <property type="match status" value="1"/>
</dbReference>
<accession>L0DQA5</accession>
<dbReference type="CDD" id="cd07721">
    <property type="entry name" value="yflN-like_MBL-fold"/>
    <property type="match status" value="1"/>
</dbReference>
<name>L0DQA5_SINAD</name>
<evidence type="ECO:0000313" key="2">
    <source>
        <dbReference type="EMBL" id="AGA31584.1"/>
    </source>
</evidence>
<dbReference type="EMBL" id="CP003364">
    <property type="protein sequence ID" value="AGA31584.1"/>
    <property type="molecule type" value="Genomic_DNA"/>
</dbReference>
<dbReference type="PANTHER" id="PTHR42951:SF17">
    <property type="entry name" value="METALLO-BETA-LACTAMASE DOMAIN-CONTAINING PROTEIN"/>
    <property type="match status" value="1"/>
</dbReference>
<dbReference type="HOGENOM" id="CLU_030571_2_4_0"/>
<keyword evidence="2" id="KW-0378">Hydrolase</keyword>
<dbReference type="RefSeq" id="WP_015250648.1">
    <property type="nucleotide sequence ID" value="NC_019892.1"/>
</dbReference>
<dbReference type="KEGG" id="saci:Sinac_7551"/>
<dbReference type="OrthoDB" id="9802248at2"/>
<dbReference type="eggNOG" id="COG0491">
    <property type="taxonomic scope" value="Bacteria"/>
</dbReference>
<dbReference type="SMART" id="SM00849">
    <property type="entry name" value="Lactamase_B"/>
    <property type="match status" value="1"/>
</dbReference>
<sequence length="245" mass="25618">MAATAIVPGLWEVSLGFVNAFVLESPDSLAVIDTGIAGSAGKLLEAIKEMGREPADVRHLLVTHCHSDHAGSVAELKRLTGATVTMHPLDAEMVRAGKALRPLKPAPGLFNAFVCRFLLPSAPTEVEAAEVEHEVGDGERLPIAGGLQAIHVPGHCAGQLAFLWPEHGGVLIAADAAANVFGLALSPLYEDLAEGQRSLAKLAALEFETACFGHGKPIKSGAAALFRKKWYPAPTPGRKSTTNAA</sequence>